<evidence type="ECO:0000313" key="2">
    <source>
        <dbReference type="Proteomes" id="UP001171945"/>
    </source>
</evidence>
<sequence length="99" mass="11872">MSYKHLKEKEQKLCEEIESLIEQANVSDSEEDADYHEKTSYELPEEIKFKKQRLETIKTAKAAFEAREETINPDKPIDEKKQISRFKFFFKKLEPRKLC</sequence>
<comment type="caution">
    <text evidence="1">The sequence shown here is derived from an EMBL/GenBank/DDBJ whole genome shotgun (WGS) entry which is preliminary data.</text>
</comment>
<accession>A0ABT7VQD8</accession>
<dbReference type="EMBL" id="JAUCGM010000016">
    <property type="protein sequence ID" value="MDM8561880.1"/>
    <property type="molecule type" value="Genomic_DNA"/>
</dbReference>
<dbReference type="Proteomes" id="UP001171945">
    <property type="component" value="Unassembled WGS sequence"/>
</dbReference>
<name>A0ABT7VQD8_9GAMM</name>
<protein>
    <submittedName>
        <fullName evidence="1">Uncharacterized protein</fullName>
    </submittedName>
</protein>
<gene>
    <name evidence="1" type="ORF">QUF54_00835</name>
</gene>
<evidence type="ECO:0000313" key="1">
    <source>
        <dbReference type="EMBL" id="MDM8561880.1"/>
    </source>
</evidence>
<organism evidence="1 2">
    <name type="scientific">Candidatus Marithioploca araucensis</name>
    <dbReference type="NCBI Taxonomy" id="70273"/>
    <lineage>
        <taxon>Bacteria</taxon>
        <taxon>Pseudomonadati</taxon>
        <taxon>Pseudomonadota</taxon>
        <taxon>Gammaproteobacteria</taxon>
        <taxon>Thiotrichales</taxon>
        <taxon>Thiotrichaceae</taxon>
        <taxon>Candidatus Marithioploca</taxon>
    </lineage>
</organism>
<reference evidence="1" key="1">
    <citation type="submission" date="2023-06" db="EMBL/GenBank/DDBJ databases">
        <title>Uncultivated large filamentous bacteria from sulfidic sediments reveal new species and different genomic features in energy metabolism and defense.</title>
        <authorList>
            <person name="Fonseca A."/>
        </authorList>
    </citation>
    <scope>NUCLEOTIDE SEQUENCE</scope>
    <source>
        <strain evidence="1">HSG4</strain>
    </source>
</reference>
<proteinExistence type="predicted"/>
<keyword evidence="2" id="KW-1185">Reference proteome</keyword>